<proteinExistence type="predicted"/>
<evidence type="ECO:0000259" key="1">
    <source>
        <dbReference type="Pfam" id="PF03178"/>
    </source>
</evidence>
<dbReference type="AlphaFoldDB" id="A0A3N4KMM7"/>
<dbReference type="Proteomes" id="UP000277580">
    <property type="component" value="Unassembled WGS sequence"/>
</dbReference>
<feature type="domain" description="RSE1/DDB1/CPSF1 C-terminal" evidence="1">
    <location>
        <begin position="6"/>
        <end position="248"/>
    </location>
</feature>
<dbReference type="Pfam" id="PF03178">
    <property type="entry name" value="CPSF_A"/>
    <property type="match status" value="1"/>
</dbReference>
<dbReference type="GO" id="GO:0005634">
    <property type="term" value="C:nucleus"/>
    <property type="evidence" value="ECO:0007669"/>
    <property type="project" value="InterPro"/>
</dbReference>
<dbReference type="Gene3D" id="2.130.10.10">
    <property type="entry name" value="YVTN repeat-like/Quinoprotein amine dehydrogenase"/>
    <property type="match status" value="1"/>
</dbReference>
<evidence type="ECO:0000313" key="3">
    <source>
        <dbReference type="Proteomes" id="UP000277580"/>
    </source>
</evidence>
<gene>
    <name evidence="2" type="ORF">P167DRAFT_490709</name>
</gene>
<dbReference type="InParanoid" id="A0A3N4KMM7"/>
<sequence>IEIENKPYRYIVLGTDYINVTTADAHRGRVIVLSVILGSSGNIEVRRRFQIQCDEPVYSLAPYSTNSLVYCSGDMIYMKTFNAVSKKFDDVAKAKVRSPAVQISVTGSLIHLSCSADSMLIFRFEYGEFKELVSDDTARNGFHHFQLFKNFFLATDKQYGIAGLWQPPNPRNVESLVTVVEAELTSSISRIRKGNVRPPWQLNKPRPGVVFPDQDLIAAGVNGSIFQLTLLEEGPLRLLKYIQDLYRSKVGMSRRNLSALGDHDPQLGQVDGDILVTILKLGNEWLRDLVVKSDRGDPNMPKLTELAGRVLDGFGKTELIEEVMGYMDTLVNSVVL</sequence>
<keyword evidence="3" id="KW-1185">Reference proteome</keyword>
<reference evidence="2 3" key="1">
    <citation type="journal article" date="2018" name="Nat. Ecol. Evol.">
        <title>Pezizomycetes genomes reveal the molecular basis of ectomycorrhizal truffle lifestyle.</title>
        <authorList>
            <person name="Murat C."/>
            <person name="Payen T."/>
            <person name="Noel B."/>
            <person name="Kuo A."/>
            <person name="Morin E."/>
            <person name="Chen J."/>
            <person name="Kohler A."/>
            <person name="Krizsan K."/>
            <person name="Balestrini R."/>
            <person name="Da Silva C."/>
            <person name="Montanini B."/>
            <person name="Hainaut M."/>
            <person name="Levati E."/>
            <person name="Barry K.W."/>
            <person name="Belfiori B."/>
            <person name="Cichocki N."/>
            <person name="Clum A."/>
            <person name="Dockter R.B."/>
            <person name="Fauchery L."/>
            <person name="Guy J."/>
            <person name="Iotti M."/>
            <person name="Le Tacon F."/>
            <person name="Lindquist E.A."/>
            <person name="Lipzen A."/>
            <person name="Malagnac F."/>
            <person name="Mello A."/>
            <person name="Molinier V."/>
            <person name="Miyauchi S."/>
            <person name="Poulain J."/>
            <person name="Riccioni C."/>
            <person name="Rubini A."/>
            <person name="Sitrit Y."/>
            <person name="Splivallo R."/>
            <person name="Traeger S."/>
            <person name="Wang M."/>
            <person name="Zifcakova L."/>
            <person name="Wipf D."/>
            <person name="Zambonelli A."/>
            <person name="Paolocci F."/>
            <person name="Nowrousian M."/>
            <person name="Ottonello S."/>
            <person name="Baldrian P."/>
            <person name="Spatafora J.W."/>
            <person name="Henrissat B."/>
            <person name="Nagy L.G."/>
            <person name="Aury J.M."/>
            <person name="Wincker P."/>
            <person name="Grigoriev I.V."/>
            <person name="Bonfante P."/>
            <person name="Martin F.M."/>
        </authorList>
    </citation>
    <scope>NUCLEOTIDE SEQUENCE [LARGE SCALE GENOMIC DNA]</scope>
    <source>
        <strain evidence="2 3">CCBAS932</strain>
    </source>
</reference>
<dbReference type="InterPro" id="IPR015943">
    <property type="entry name" value="WD40/YVTN_repeat-like_dom_sf"/>
</dbReference>
<dbReference type="EMBL" id="ML119142">
    <property type="protein sequence ID" value="RPB10619.1"/>
    <property type="molecule type" value="Genomic_DNA"/>
</dbReference>
<dbReference type="OrthoDB" id="20774at2759"/>
<evidence type="ECO:0000313" key="2">
    <source>
        <dbReference type="EMBL" id="RPB10619.1"/>
    </source>
</evidence>
<name>A0A3N4KMM7_9PEZI</name>
<dbReference type="STRING" id="1392247.A0A3N4KMM7"/>
<dbReference type="GO" id="GO:0003676">
    <property type="term" value="F:nucleic acid binding"/>
    <property type="evidence" value="ECO:0007669"/>
    <property type="project" value="InterPro"/>
</dbReference>
<protein>
    <recommendedName>
        <fullName evidence="1">RSE1/DDB1/CPSF1 C-terminal domain-containing protein</fullName>
    </recommendedName>
</protein>
<feature type="non-terminal residue" evidence="2">
    <location>
        <position position="1"/>
    </location>
</feature>
<organism evidence="2 3">
    <name type="scientific">Morchella conica CCBAS932</name>
    <dbReference type="NCBI Taxonomy" id="1392247"/>
    <lineage>
        <taxon>Eukaryota</taxon>
        <taxon>Fungi</taxon>
        <taxon>Dikarya</taxon>
        <taxon>Ascomycota</taxon>
        <taxon>Pezizomycotina</taxon>
        <taxon>Pezizomycetes</taxon>
        <taxon>Pezizales</taxon>
        <taxon>Morchellaceae</taxon>
        <taxon>Morchella</taxon>
    </lineage>
</organism>
<accession>A0A3N4KMM7</accession>
<dbReference type="InterPro" id="IPR004871">
    <property type="entry name" value="RSE1/DDB1/CPSF1_C"/>
</dbReference>